<comment type="caution">
    <text evidence="1">The sequence shown here is derived from an EMBL/GenBank/DDBJ whole genome shotgun (WGS) entry which is preliminary data.</text>
</comment>
<protein>
    <submittedName>
        <fullName evidence="1">Uncharacterized protein</fullName>
    </submittedName>
</protein>
<sequence length="91" mass="10301">MSLMQNTSDINKTGKQVYLVTLIKESTDQPMYLDQMVYKSAAAGQKFMANLTDAFVRAGYRKQQVDADHYKLSNGLDKISLTGKQQDIFED</sequence>
<gene>
    <name evidence="1" type="ORF">CK797_05405</name>
</gene>
<dbReference type="OrthoDB" id="2312097at2"/>
<dbReference type="RefSeq" id="WP_104688737.1">
    <property type="nucleotide sequence ID" value="NZ_JBKTHY010000002.1"/>
</dbReference>
<evidence type="ECO:0000313" key="1">
    <source>
        <dbReference type="EMBL" id="PMB82488.1"/>
    </source>
</evidence>
<dbReference type="AlphaFoldDB" id="A0A2J6NME0"/>
<dbReference type="EMBL" id="PNFV01000005">
    <property type="protein sequence ID" value="PMB82488.1"/>
    <property type="molecule type" value="Genomic_DNA"/>
</dbReference>
<proteinExistence type="predicted"/>
<name>A0A2J6NME0_9LACO</name>
<dbReference type="Proteomes" id="UP000239920">
    <property type="component" value="Unassembled WGS sequence"/>
</dbReference>
<organism evidence="1 2">
    <name type="scientific">Limosilactobacillus pontis</name>
    <dbReference type="NCBI Taxonomy" id="35787"/>
    <lineage>
        <taxon>Bacteria</taxon>
        <taxon>Bacillati</taxon>
        <taxon>Bacillota</taxon>
        <taxon>Bacilli</taxon>
        <taxon>Lactobacillales</taxon>
        <taxon>Lactobacillaceae</taxon>
        <taxon>Limosilactobacillus</taxon>
    </lineage>
</organism>
<accession>A0A2J6NME0</accession>
<reference evidence="1 2" key="1">
    <citation type="submission" date="2017-09" db="EMBL/GenBank/DDBJ databases">
        <title>Bacterial strain isolated from the female urinary microbiota.</title>
        <authorList>
            <person name="Thomas-White K."/>
            <person name="Kumar N."/>
            <person name="Forster S."/>
            <person name="Putonti C."/>
            <person name="Lawley T."/>
            <person name="Wolfe A.J."/>
        </authorList>
    </citation>
    <scope>NUCLEOTIDE SEQUENCE [LARGE SCALE GENOMIC DNA]</scope>
    <source>
        <strain evidence="1 2">UMB0683</strain>
    </source>
</reference>
<evidence type="ECO:0000313" key="2">
    <source>
        <dbReference type="Proteomes" id="UP000239920"/>
    </source>
</evidence>